<keyword evidence="2 4" id="KW-0238">DNA-binding</keyword>
<keyword evidence="3" id="KW-0804">Transcription</keyword>
<evidence type="ECO:0000259" key="5">
    <source>
        <dbReference type="PROSITE" id="PS50977"/>
    </source>
</evidence>
<evidence type="ECO:0000256" key="1">
    <source>
        <dbReference type="ARBA" id="ARBA00023015"/>
    </source>
</evidence>
<dbReference type="PANTHER" id="PTHR43479:SF11">
    <property type="entry name" value="ACREF_ENVCD OPERON REPRESSOR-RELATED"/>
    <property type="match status" value="1"/>
</dbReference>
<keyword evidence="1" id="KW-0805">Transcription regulation</keyword>
<dbReference type="Proteomes" id="UP000006000">
    <property type="component" value="Unassembled WGS sequence"/>
</dbReference>
<dbReference type="GO" id="GO:0045892">
    <property type="term" value="P:negative regulation of DNA-templated transcription"/>
    <property type="evidence" value="ECO:0007669"/>
    <property type="project" value="UniProtKB-ARBA"/>
</dbReference>
<accession>A5Z7Q2</accession>
<name>A5Z7Q2_9FIRM</name>
<dbReference type="SUPFAM" id="SSF46689">
    <property type="entry name" value="Homeodomain-like"/>
    <property type="match status" value="1"/>
</dbReference>
<evidence type="ECO:0000256" key="2">
    <source>
        <dbReference type="ARBA" id="ARBA00023125"/>
    </source>
</evidence>
<dbReference type="HOGENOM" id="CLU_069356_29_3_9"/>
<dbReference type="AlphaFoldDB" id="A5Z7Q2"/>
<reference evidence="6 7" key="2">
    <citation type="submission" date="2007-04" db="EMBL/GenBank/DDBJ databases">
        <title>Draft genome sequence of Eubacterium ventriosum (ATCC 27560).</title>
        <authorList>
            <person name="Sudarsanam P."/>
            <person name="Ley R."/>
            <person name="Guruge J."/>
            <person name="Turnbaugh P.J."/>
            <person name="Mahowald M."/>
            <person name="Liep D."/>
            <person name="Gordon J."/>
        </authorList>
    </citation>
    <scope>NUCLEOTIDE SEQUENCE [LARGE SCALE GENOMIC DNA]</scope>
    <source>
        <strain evidence="6 7">ATCC 27560</strain>
    </source>
</reference>
<feature type="domain" description="HTH tetR-type" evidence="5">
    <location>
        <begin position="18"/>
        <end position="78"/>
    </location>
</feature>
<dbReference type="PANTHER" id="PTHR43479">
    <property type="entry name" value="ACREF/ENVCD OPERON REPRESSOR-RELATED"/>
    <property type="match status" value="1"/>
</dbReference>
<evidence type="ECO:0000313" key="7">
    <source>
        <dbReference type="Proteomes" id="UP000006000"/>
    </source>
</evidence>
<dbReference type="EMBL" id="AAVL02000035">
    <property type="protein sequence ID" value="EDM50959.1"/>
    <property type="molecule type" value="Genomic_DNA"/>
</dbReference>
<reference evidence="6 7" key="1">
    <citation type="submission" date="2007-03" db="EMBL/GenBank/DDBJ databases">
        <authorList>
            <person name="Fulton L."/>
            <person name="Clifton S."/>
            <person name="Fulton B."/>
            <person name="Xu J."/>
            <person name="Minx P."/>
            <person name="Pepin K.H."/>
            <person name="Johnson M."/>
            <person name="Thiruvilangam P."/>
            <person name="Bhonagiri V."/>
            <person name="Nash W.E."/>
            <person name="Mardis E.R."/>
            <person name="Wilson R.K."/>
        </authorList>
    </citation>
    <scope>NUCLEOTIDE SEQUENCE [LARGE SCALE GENOMIC DNA]</scope>
    <source>
        <strain evidence="6 7">ATCC 27560</strain>
    </source>
</reference>
<sequence length="196" mass="22365">MLLYKKGGFCMRISKEPEARKQEILETAMKLFAEKGYEKTSISDIAKEIGVAQGLCYRYFPSKDILFQTAINEYANILVDKLKTNINIEQDSIKDILNHMEVLSESTNDTYYDIFHNEKNKTFHDLLSLSVCKKLVPVVAKLIKNANVTGELNVSDVESYANFCVYGQLGILTDDNLSSEEKNRKIKAILFDLFKL</sequence>
<gene>
    <name evidence="6" type="ORF">EUBVEN_01739</name>
</gene>
<protein>
    <submittedName>
        <fullName evidence="6">Transcriptional regulator, TetR family</fullName>
    </submittedName>
</protein>
<dbReference type="Gene3D" id="1.10.357.10">
    <property type="entry name" value="Tetracycline Repressor, domain 2"/>
    <property type="match status" value="1"/>
</dbReference>
<dbReference type="PROSITE" id="PS50977">
    <property type="entry name" value="HTH_TETR_2"/>
    <property type="match status" value="1"/>
</dbReference>
<dbReference type="InterPro" id="IPR001647">
    <property type="entry name" value="HTH_TetR"/>
</dbReference>
<organism evidence="6 7">
    <name type="scientific">Eubacterium ventriosum ATCC 27560</name>
    <dbReference type="NCBI Taxonomy" id="411463"/>
    <lineage>
        <taxon>Bacteria</taxon>
        <taxon>Bacillati</taxon>
        <taxon>Bacillota</taxon>
        <taxon>Clostridia</taxon>
        <taxon>Eubacteriales</taxon>
        <taxon>Eubacteriaceae</taxon>
        <taxon>Eubacterium</taxon>
    </lineage>
</organism>
<evidence type="ECO:0000256" key="3">
    <source>
        <dbReference type="ARBA" id="ARBA00023163"/>
    </source>
</evidence>
<comment type="caution">
    <text evidence="6">The sequence shown here is derived from an EMBL/GenBank/DDBJ whole genome shotgun (WGS) entry which is preliminary data.</text>
</comment>
<dbReference type="GO" id="GO:0003677">
    <property type="term" value="F:DNA binding"/>
    <property type="evidence" value="ECO:0007669"/>
    <property type="project" value="UniProtKB-UniRule"/>
</dbReference>
<dbReference type="InterPro" id="IPR009057">
    <property type="entry name" value="Homeodomain-like_sf"/>
</dbReference>
<dbReference type="PRINTS" id="PR00455">
    <property type="entry name" value="HTHTETR"/>
</dbReference>
<feature type="DNA-binding region" description="H-T-H motif" evidence="4">
    <location>
        <begin position="41"/>
        <end position="60"/>
    </location>
</feature>
<dbReference type="STRING" id="411463.EUBVEN_01739"/>
<proteinExistence type="predicted"/>
<evidence type="ECO:0000256" key="4">
    <source>
        <dbReference type="PROSITE-ProRule" id="PRU00335"/>
    </source>
</evidence>
<evidence type="ECO:0000313" key="6">
    <source>
        <dbReference type="EMBL" id="EDM50959.1"/>
    </source>
</evidence>
<dbReference type="Pfam" id="PF00440">
    <property type="entry name" value="TetR_N"/>
    <property type="match status" value="1"/>
</dbReference>
<dbReference type="InterPro" id="IPR050624">
    <property type="entry name" value="HTH-type_Tx_Regulator"/>
</dbReference>
<dbReference type="FunFam" id="1.10.10.60:FF:000141">
    <property type="entry name" value="TetR family transcriptional regulator"/>
    <property type="match status" value="1"/>
</dbReference>
<dbReference type="eggNOG" id="COG1309">
    <property type="taxonomic scope" value="Bacteria"/>
</dbReference>